<accession>A0A8A1LRC4</accession>
<protein>
    <submittedName>
        <fullName evidence="1">Uncharacterized protein</fullName>
    </submittedName>
</protein>
<dbReference type="Proteomes" id="UP000663419">
    <property type="component" value="Chromosome 4"/>
</dbReference>
<proteinExistence type="predicted"/>
<dbReference type="AlphaFoldDB" id="A0A8A1LRC4"/>
<evidence type="ECO:0000313" key="1">
    <source>
        <dbReference type="EMBL" id="QSS55900.1"/>
    </source>
</evidence>
<sequence>MVSRPRHSPGQQLGTLEAFSESTKFIPPNPVHSMGIPMHRLQRNYNVSDAWGIKKADAPPGHIGFCPTRRSVNRPFVFFSPTSAGFLLLPPTREAIQNQT</sequence>
<organism evidence="1 2">
    <name type="scientific">Ajellomyces capsulatus (strain H88)</name>
    <name type="common">Darling's disease fungus</name>
    <name type="synonym">Histoplasma capsulatum</name>
    <dbReference type="NCBI Taxonomy" id="544711"/>
    <lineage>
        <taxon>Eukaryota</taxon>
        <taxon>Fungi</taxon>
        <taxon>Dikarya</taxon>
        <taxon>Ascomycota</taxon>
        <taxon>Pezizomycotina</taxon>
        <taxon>Eurotiomycetes</taxon>
        <taxon>Eurotiomycetidae</taxon>
        <taxon>Onygenales</taxon>
        <taxon>Ajellomycetaceae</taxon>
        <taxon>Histoplasma</taxon>
    </lineage>
</organism>
<dbReference type="EMBL" id="CP069105">
    <property type="protein sequence ID" value="QSS55900.1"/>
    <property type="molecule type" value="Genomic_DNA"/>
</dbReference>
<evidence type="ECO:0000313" key="2">
    <source>
        <dbReference type="Proteomes" id="UP000663419"/>
    </source>
</evidence>
<gene>
    <name evidence="1" type="ORF">I7I53_03903</name>
</gene>
<name>A0A8A1LRC4_AJEC8</name>
<reference evidence="1" key="1">
    <citation type="submission" date="2021-01" db="EMBL/GenBank/DDBJ databases">
        <title>Chromosome-level genome assembly of a human fungal pathogen reveals clustering of transcriptionally co-regulated genes.</title>
        <authorList>
            <person name="Voorhies M."/>
            <person name="Cohen S."/>
            <person name="Shea T.P."/>
            <person name="Petrus S."/>
            <person name="Munoz J.F."/>
            <person name="Poplawski S."/>
            <person name="Goldman W.E."/>
            <person name="Michael T."/>
            <person name="Cuomo C.A."/>
            <person name="Sil A."/>
            <person name="Beyhan S."/>
        </authorList>
    </citation>
    <scope>NUCLEOTIDE SEQUENCE</scope>
    <source>
        <strain evidence="1">H88</strain>
    </source>
</reference>
<dbReference type="VEuPathDB" id="FungiDB:I7I53_03903"/>